<feature type="domain" description="Dyp-type peroxidase C-terminal" evidence="8">
    <location>
        <begin position="137"/>
        <end position="300"/>
    </location>
</feature>
<dbReference type="SUPFAM" id="SSF54909">
    <property type="entry name" value="Dimeric alpha+beta barrel"/>
    <property type="match status" value="1"/>
</dbReference>
<evidence type="ECO:0000256" key="2">
    <source>
        <dbReference type="ARBA" id="ARBA00022559"/>
    </source>
</evidence>
<keyword evidence="4" id="KW-0560">Oxidoreductase</keyword>
<evidence type="ECO:0000313" key="10">
    <source>
        <dbReference type="Proteomes" id="UP000282818"/>
    </source>
</evidence>
<dbReference type="InterPro" id="IPR006314">
    <property type="entry name" value="Dyp_peroxidase"/>
</dbReference>
<protein>
    <submittedName>
        <fullName evidence="9">Dyp-type peroxidase</fullName>
    </submittedName>
</protein>
<dbReference type="InterPro" id="IPR048328">
    <property type="entry name" value="Dyp_perox_C"/>
</dbReference>
<dbReference type="AlphaFoldDB" id="A0A437Q4T9"/>
<name>A0A437Q4T9_9GAMM</name>
<dbReference type="InterPro" id="IPR011008">
    <property type="entry name" value="Dimeric_a/b-barrel"/>
</dbReference>
<dbReference type="GO" id="GO:0046872">
    <property type="term" value="F:metal ion binding"/>
    <property type="evidence" value="ECO:0007669"/>
    <property type="project" value="UniProtKB-KW"/>
</dbReference>
<dbReference type="GO" id="GO:0004601">
    <property type="term" value="F:peroxidase activity"/>
    <property type="evidence" value="ECO:0007669"/>
    <property type="project" value="UniProtKB-KW"/>
</dbReference>
<comment type="caution">
    <text evidence="9">The sequence shown here is derived from an EMBL/GenBank/DDBJ whole genome shotgun (WGS) entry which is preliminary data.</text>
</comment>
<keyword evidence="5" id="KW-0408">Iron</keyword>
<evidence type="ECO:0000256" key="5">
    <source>
        <dbReference type="ARBA" id="ARBA00023004"/>
    </source>
</evidence>
<evidence type="ECO:0000313" key="9">
    <source>
        <dbReference type="EMBL" id="RVU29535.1"/>
    </source>
</evidence>
<evidence type="ECO:0000256" key="3">
    <source>
        <dbReference type="ARBA" id="ARBA00022723"/>
    </source>
</evidence>
<gene>
    <name evidence="9" type="ORF">EOE65_15295</name>
</gene>
<dbReference type="Pfam" id="PF20628">
    <property type="entry name" value="Dyp_perox_C"/>
    <property type="match status" value="1"/>
</dbReference>
<comment type="similarity">
    <text evidence="6">Belongs to the DyP-type peroxidase family.</text>
</comment>
<dbReference type="InterPro" id="IPR048327">
    <property type="entry name" value="Dyp_perox_N"/>
</dbReference>
<dbReference type="GO" id="GO:0005829">
    <property type="term" value="C:cytosol"/>
    <property type="evidence" value="ECO:0007669"/>
    <property type="project" value="TreeGrafter"/>
</dbReference>
<evidence type="ECO:0000256" key="4">
    <source>
        <dbReference type="ARBA" id="ARBA00023002"/>
    </source>
</evidence>
<sequence length="307" mass="34000">MTVCYQSGVVAPASSDALFITLNVKAGQRDQLRAALSDAYQRVASVCESYADNAPYSVIAVGSDFWDTLFSERPRELTRFPELATDNYTMPATPADLFLHLRSNRRDVTFEMGKAAMQALGGICEVVEEVSGFRYLDNRDLTGFVDGTENPEGAHRAEVAVVGDEDHAFAGGSYIHVQRYIHDIAKWEKQPLKAQEDTYGRTKHDNIEYPSAEKPLSAHTKRASLKDEQGRSLELLRHSMPYGTTTQNGLVFVSYCRTPHNFTEILRSMMGQAKSAAGTTDKVLQFTQAVTGAAFFAPSCEWFESLA</sequence>
<organism evidence="9 10">
    <name type="scientific">Neptunomonas marina</name>
    <dbReference type="NCBI Taxonomy" id="1815562"/>
    <lineage>
        <taxon>Bacteria</taxon>
        <taxon>Pseudomonadati</taxon>
        <taxon>Pseudomonadota</taxon>
        <taxon>Gammaproteobacteria</taxon>
        <taxon>Oceanospirillales</taxon>
        <taxon>Oceanospirillaceae</taxon>
        <taxon>Neptunomonas</taxon>
    </lineage>
</organism>
<dbReference type="PROSITE" id="PS51404">
    <property type="entry name" value="DYP_PEROXIDASE"/>
    <property type="match status" value="1"/>
</dbReference>
<dbReference type="GO" id="GO:0020037">
    <property type="term" value="F:heme binding"/>
    <property type="evidence" value="ECO:0007669"/>
    <property type="project" value="InterPro"/>
</dbReference>
<evidence type="ECO:0000256" key="1">
    <source>
        <dbReference type="ARBA" id="ARBA00001970"/>
    </source>
</evidence>
<dbReference type="PANTHER" id="PTHR30521:SF0">
    <property type="entry name" value="DYP-TYPE PEROXIDASE FAMILY PROTEIN"/>
    <property type="match status" value="1"/>
</dbReference>
<keyword evidence="10" id="KW-1185">Reference proteome</keyword>
<accession>A0A437Q4T9</accession>
<keyword evidence="2 9" id="KW-0575">Peroxidase</keyword>
<feature type="domain" description="Dyp-type peroxidase N-terminal" evidence="7">
    <location>
        <begin position="6"/>
        <end position="134"/>
    </location>
</feature>
<dbReference type="PANTHER" id="PTHR30521">
    <property type="entry name" value="DEFERROCHELATASE/PEROXIDASE"/>
    <property type="match status" value="1"/>
</dbReference>
<dbReference type="EMBL" id="SACQ01000008">
    <property type="protein sequence ID" value="RVU29535.1"/>
    <property type="molecule type" value="Genomic_DNA"/>
</dbReference>
<dbReference type="RefSeq" id="WP_127695306.1">
    <property type="nucleotide sequence ID" value="NZ_SACQ01000008.1"/>
</dbReference>
<evidence type="ECO:0000259" key="7">
    <source>
        <dbReference type="Pfam" id="PF04261"/>
    </source>
</evidence>
<comment type="cofactor">
    <cofactor evidence="1">
        <name>heme b</name>
        <dbReference type="ChEBI" id="CHEBI:60344"/>
    </cofactor>
</comment>
<evidence type="ECO:0000256" key="6">
    <source>
        <dbReference type="ARBA" id="ARBA00025737"/>
    </source>
</evidence>
<dbReference type="NCBIfam" id="TIGR01413">
    <property type="entry name" value="Dyp_perox_fam"/>
    <property type="match status" value="1"/>
</dbReference>
<evidence type="ECO:0000259" key="8">
    <source>
        <dbReference type="Pfam" id="PF20628"/>
    </source>
</evidence>
<proteinExistence type="inferred from homology"/>
<dbReference type="Pfam" id="PF04261">
    <property type="entry name" value="Dyp_perox_N"/>
    <property type="match status" value="1"/>
</dbReference>
<dbReference type="Proteomes" id="UP000282818">
    <property type="component" value="Unassembled WGS sequence"/>
</dbReference>
<reference evidence="9 10" key="1">
    <citation type="submission" date="2019-01" db="EMBL/GenBank/DDBJ databases">
        <authorList>
            <person name="Chen W.-M."/>
        </authorList>
    </citation>
    <scope>NUCLEOTIDE SEQUENCE [LARGE SCALE GENOMIC DNA]</scope>
    <source>
        <strain evidence="9 10">HPM-16</strain>
    </source>
</reference>
<keyword evidence="3" id="KW-0479">Metal-binding</keyword>